<gene>
    <name evidence="3" type="primary">LOC112543056</name>
</gene>
<dbReference type="KEGG" id="pbi:112543056"/>
<dbReference type="GO" id="GO:0004523">
    <property type="term" value="F:RNA-DNA hybrid ribonuclease activity"/>
    <property type="evidence" value="ECO:0007669"/>
    <property type="project" value="InterPro"/>
</dbReference>
<name>A0A9F5N7F8_PYTBI</name>
<dbReference type="RefSeq" id="XP_025032933.1">
    <property type="nucleotide sequence ID" value="XM_025177165.1"/>
</dbReference>
<dbReference type="OMA" id="ISHADCE"/>
<dbReference type="Proteomes" id="UP000695026">
    <property type="component" value="Unplaced"/>
</dbReference>
<feature type="domain" description="RNase H type-1" evidence="1">
    <location>
        <begin position="329"/>
        <end position="464"/>
    </location>
</feature>
<dbReference type="InterPro" id="IPR002156">
    <property type="entry name" value="RNaseH_domain"/>
</dbReference>
<accession>A0A9F5N7F8</accession>
<dbReference type="Gene3D" id="3.30.420.10">
    <property type="entry name" value="Ribonuclease H-like superfamily/Ribonuclease H"/>
    <property type="match status" value="1"/>
</dbReference>
<dbReference type="PANTHER" id="PTHR33064:SF36">
    <property type="entry name" value="CCHC-TYPE DOMAIN-CONTAINING PROTEIN"/>
    <property type="match status" value="1"/>
</dbReference>
<dbReference type="OrthoDB" id="9906216at2759"/>
<evidence type="ECO:0000313" key="2">
    <source>
        <dbReference type="Proteomes" id="UP000695026"/>
    </source>
</evidence>
<dbReference type="GO" id="GO:0003676">
    <property type="term" value="F:nucleic acid binding"/>
    <property type="evidence" value="ECO:0007669"/>
    <property type="project" value="InterPro"/>
</dbReference>
<dbReference type="Pfam" id="PF00075">
    <property type="entry name" value="RNase_H"/>
    <property type="match status" value="1"/>
</dbReference>
<evidence type="ECO:0000313" key="3">
    <source>
        <dbReference type="RefSeq" id="XP_025032933.1"/>
    </source>
</evidence>
<dbReference type="Gene3D" id="3.10.20.370">
    <property type="match status" value="1"/>
</dbReference>
<dbReference type="PANTHER" id="PTHR33064">
    <property type="entry name" value="POL PROTEIN"/>
    <property type="match status" value="1"/>
</dbReference>
<keyword evidence="2" id="KW-1185">Reference proteome</keyword>
<dbReference type="InterPro" id="IPR041577">
    <property type="entry name" value="RT_RNaseH_2"/>
</dbReference>
<dbReference type="GO" id="GO:0006259">
    <property type="term" value="P:DNA metabolic process"/>
    <property type="evidence" value="ECO:0007669"/>
    <property type="project" value="UniProtKB-ARBA"/>
</dbReference>
<dbReference type="Pfam" id="PF17919">
    <property type="entry name" value="RT_RNaseH_2"/>
    <property type="match status" value="1"/>
</dbReference>
<reference evidence="3" key="1">
    <citation type="submission" date="2025-08" db="UniProtKB">
        <authorList>
            <consortium name="RefSeq"/>
        </authorList>
    </citation>
    <scope>IDENTIFICATION</scope>
    <source>
        <tissue evidence="3">Liver</tissue>
    </source>
</reference>
<dbReference type="SUPFAM" id="SSF53098">
    <property type="entry name" value="Ribonuclease H-like"/>
    <property type="match status" value="1"/>
</dbReference>
<organism evidence="2 3">
    <name type="scientific">Python bivittatus</name>
    <name type="common">Burmese python</name>
    <name type="synonym">Python molurus bivittatus</name>
    <dbReference type="NCBI Taxonomy" id="176946"/>
    <lineage>
        <taxon>Eukaryota</taxon>
        <taxon>Metazoa</taxon>
        <taxon>Chordata</taxon>
        <taxon>Craniata</taxon>
        <taxon>Vertebrata</taxon>
        <taxon>Euteleostomi</taxon>
        <taxon>Lepidosauria</taxon>
        <taxon>Squamata</taxon>
        <taxon>Bifurcata</taxon>
        <taxon>Unidentata</taxon>
        <taxon>Episquamata</taxon>
        <taxon>Toxicofera</taxon>
        <taxon>Serpentes</taxon>
        <taxon>Henophidia</taxon>
        <taxon>Pythonidae</taxon>
        <taxon>Python</taxon>
    </lineage>
</organism>
<dbReference type="GeneID" id="112543056"/>
<sequence>MAKGKTVVDASGKMEKVALMESVPIEVNGKRLEHQFLYMDKCPASLLGDSCKLVTVSLLNFLGCEGFKVSKSKAQIALTVIVYLGFVLSRGQRQLSQERKETVCRVGLPETKRQWRTFLGMTGFCRLWIPNYSIIAKPLYEALKGPGEWVEATPEMKQAFKVLKEKLLSAPALGLLDPEKPHELFVLERDGMALGVLTRRIGSWRRPVASLSKQLGQAGKGWPTCLRAGAATILLSKEAGKFTLGAPITVHVPHAVTTVLEQKGGLWISNARLGQYQAALLDSPELRFITSTCLNPATLLPKPQPDGDPILHDYQEFSSRQDLRDVPISHADCEFFVDGSSIVRDGLWRAGYAVVTEWEVVEAKPLPPGTSAQQAELIGLTRAFQLGKGKKTNIFTDSRYAFGVLHAFGGMWKNRGFRTVEGEEIKNLKEVQALFEAVHLPLKAAGMQVKGRGKALQQTERNGN</sequence>
<dbReference type="AlphaFoldDB" id="A0A9F5N7F8"/>
<dbReference type="SUPFAM" id="SSF56672">
    <property type="entry name" value="DNA/RNA polymerases"/>
    <property type="match status" value="1"/>
</dbReference>
<dbReference type="InterPro" id="IPR051320">
    <property type="entry name" value="Viral_Replic_Matur_Polypro"/>
</dbReference>
<proteinExistence type="predicted"/>
<evidence type="ECO:0000259" key="1">
    <source>
        <dbReference type="PROSITE" id="PS50879"/>
    </source>
</evidence>
<dbReference type="InterPro" id="IPR012337">
    <property type="entry name" value="RNaseH-like_sf"/>
</dbReference>
<dbReference type="InterPro" id="IPR036397">
    <property type="entry name" value="RNaseH_sf"/>
</dbReference>
<protein>
    <submittedName>
        <fullName evidence="3">Uncharacterized protein LOC112543056</fullName>
    </submittedName>
</protein>
<dbReference type="InterPro" id="IPR043502">
    <property type="entry name" value="DNA/RNA_pol_sf"/>
</dbReference>
<dbReference type="PROSITE" id="PS50879">
    <property type="entry name" value="RNASE_H_1"/>
    <property type="match status" value="1"/>
</dbReference>
<dbReference type="InterPro" id="IPR043128">
    <property type="entry name" value="Rev_trsase/Diguanyl_cyclase"/>
</dbReference>
<dbReference type="Gene3D" id="3.30.70.270">
    <property type="match status" value="1"/>
</dbReference>